<name>A0ABV6PFC6_9SPHN</name>
<proteinExistence type="predicted"/>
<reference evidence="2 3" key="1">
    <citation type="submission" date="2024-09" db="EMBL/GenBank/DDBJ databases">
        <authorList>
            <person name="Sun Q."/>
            <person name="Mori K."/>
        </authorList>
    </citation>
    <scope>NUCLEOTIDE SEQUENCE [LARGE SCALE GENOMIC DNA]</scope>
    <source>
        <strain evidence="2 3">NCAIM B.02537</strain>
    </source>
</reference>
<keyword evidence="3" id="KW-1185">Reference proteome</keyword>
<feature type="transmembrane region" description="Helical" evidence="1">
    <location>
        <begin position="107"/>
        <end position="130"/>
    </location>
</feature>
<accession>A0ABV6PFC6</accession>
<sequence>MGAVNWLAVGVGTLLFFAVGAVWYGALFAVPWQREVGVGPAPRGAAIARVMGLTLLCEFLVVSTLGHLFARTQPAPHVVMMMALGFAATVMAPAVGINYLHQRKSLTLFLIDAGHLVVGMAVVGAVFVLLG</sequence>
<evidence type="ECO:0000256" key="1">
    <source>
        <dbReference type="SAM" id="Phobius"/>
    </source>
</evidence>
<feature type="transmembrane region" description="Helical" evidence="1">
    <location>
        <begin position="76"/>
        <end position="100"/>
    </location>
</feature>
<protein>
    <submittedName>
        <fullName evidence="2">DUF1761 domain-containing protein</fullName>
    </submittedName>
</protein>
<keyword evidence="1" id="KW-0812">Transmembrane</keyword>
<feature type="transmembrane region" description="Helical" evidence="1">
    <location>
        <begin position="50"/>
        <end position="70"/>
    </location>
</feature>
<dbReference type="RefSeq" id="WP_379480044.1">
    <property type="nucleotide sequence ID" value="NZ_JBHLTL010000001.1"/>
</dbReference>
<keyword evidence="1" id="KW-1133">Transmembrane helix</keyword>
<feature type="transmembrane region" description="Helical" evidence="1">
    <location>
        <begin position="6"/>
        <end position="30"/>
    </location>
</feature>
<dbReference type="InterPro" id="IPR013879">
    <property type="entry name" value="DUF1761"/>
</dbReference>
<keyword evidence="1" id="KW-0472">Membrane</keyword>
<comment type="caution">
    <text evidence="2">The sequence shown here is derived from an EMBL/GenBank/DDBJ whole genome shotgun (WGS) entry which is preliminary data.</text>
</comment>
<organism evidence="2 3">
    <name type="scientific">Novosphingobium aquiterrae</name>
    <dbReference type="NCBI Taxonomy" id="624388"/>
    <lineage>
        <taxon>Bacteria</taxon>
        <taxon>Pseudomonadati</taxon>
        <taxon>Pseudomonadota</taxon>
        <taxon>Alphaproteobacteria</taxon>
        <taxon>Sphingomonadales</taxon>
        <taxon>Sphingomonadaceae</taxon>
        <taxon>Novosphingobium</taxon>
    </lineage>
</organism>
<dbReference type="Proteomes" id="UP001589943">
    <property type="component" value="Unassembled WGS sequence"/>
</dbReference>
<evidence type="ECO:0000313" key="3">
    <source>
        <dbReference type="Proteomes" id="UP001589943"/>
    </source>
</evidence>
<dbReference type="Pfam" id="PF08570">
    <property type="entry name" value="DUF1761"/>
    <property type="match status" value="1"/>
</dbReference>
<gene>
    <name evidence="2" type="ORF">ACFFF7_03900</name>
</gene>
<dbReference type="EMBL" id="JBHLTL010000001">
    <property type="protein sequence ID" value="MFC0588547.1"/>
    <property type="molecule type" value="Genomic_DNA"/>
</dbReference>
<evidence type="ECO:0000313" key="2">
    <source>
        <dbReference type="EMBL" id="MFC0588547.1"/>
    </source>
</evidence>